<protein>
    <submittedName>
        <fullName evidence="2">Uncharacterized protein</fullName>
    </submittedName>
</protein>
<dbReference type="EMBL" id="JXJN01014498">
    <property type="status" value="NOT_ANNOTATED_CDS"/>
    <property type="molecule type" value="Genomic_DNA"/>
</dbReference>
<reference evidence="2" key="2">
    <citation type="submission" date="2020-05" db="UniProtKB">
        <authorList>
            <consortium name="EnsemblMetazoa"/>
        </authorList>
    </citation>
    <scope>IDENTIFICATION</scope>
    <source>
        <strain evidence="2">IAEA</strain>
    </source>
</reference>
<proteinExistence type="predicted"/>
<dbReference type="VEuPathDB" id="VectorBase:GPPI030458"/>
<name>A0A1B0BHQ2_9MUSC</name>
<dbReference type="EnsemblMetazoa" id="GPPI030458-RA">
    <property type="protein sequence ID" value="GPPI030458-PA"/>
    <property type="gene ID" value="GPPI030458"/>
</dbReference>
<evidence type="ECO:0000313" key="3">
    <source>
        <dbReference type="Proteomes" id="UP000092460"/>
    </source>
</evidence>
<evidence type="ECO:0000313" key="2">
    <source>
        <dbReference type="EnsemblMetazoa" id="GPPI030458-PA"/>
    </source>
</evidence>
<keyword evidence="1" id="KW-1133">Transmembrane helix</keyword>
<dbReference type="EMBL" id="JXJN01014499">
    <property type="status" value="NOT_ANNOTATED_CDS"/>
    <property type="molecule type" value="Genomic_DNA"/>
</dbReference>
<dbReference type="AlphaFoldDB" id="A0A1B0BHQ2"/>
<evidence type="ECO:0000256" key="1">
    <source>
        <dbReference type="SAM" id="Phobius"/>
    </source>
</evidence>
<keyword evidence="3" id="KW-1185">Reference proteome</keyword>
<accession>A0A1B0BHQ2</accession>
<keyword evidence="1" id="KW-0472">Membrane</keyword>
<sequence length="97" mass="11212">MDSWINACVFSNCLNKRKIVDIVVIINVFIYASRSRKHTYKREQAQPMLIIASTLVALRCVGNGMVIIYVRVKMFLKNFVHQGFNECLEECVDVKEV</sequence>
<feature type="transmembrane region" description="Helical" evidence="1">
    <location>
        <begin position="19"/>
        <end position="36"/>
    </location>
</feature>
<dbReference type="Proteomes" id="UP000092460">
    <property type="component" value="Unassembled WGS sequence"/>
</dbReference>
<feature type="transmembrane region" description="Helical" evidence="1">
    <location>
        <begin position="48"/>
        <end position="70"/>
    </location>
</feature>
<dbReference type="EMBL" id="JXJN01014500">
    <property type="status" value="NOT_ANNOTATED_CDS"/>
    <property type="molecule type" value="Genomic_DNA"/>
</dbReference>
<reference evidence="3" key="1">
    <citation type="submission" date="2015-01" db="EMBL/GenBank/DDBJ databases">
        <authorList>
            <person name="Aksoy S."/>
            <person name="Warren W."/>
            <person name="Wilson R.K."/>
        </authorList>
    </citation>
    <scope>NUCLEOTIDE SEQUENCE [LARGE SCALE GENOMIC DNA]</scope>
    <source>
        <strain evidence="3">IAEA</strain>
    </source>
</reference>
<keyword evidence="1" id="KW-0812">Transmembrane</keyword>
<organism evidence="2 3">
    <name type="scientific">Glossina palpalis gambiensis</name>
    <dbReference type="NCBI Taxonomy" id="67801"/>
    <lineage>
        <taxon>Eukaryota</taxon>
        <taxon>Metazoa</taxon>
        <taxon>Ecdysozoa</taxon>
        <taxon>Arthropoda</taxon>
        <taxon>Hexapoda</taxon>
        <taxon>Insecta</taxon>
        <taxon>Pterygota</taxon>
        <taxon>Neoptera</taxon>
        <taxon>Endopterygota</taxon>
        <taxon>Diptera</taxon>
        <taxon>Brachycera</taxon>
        <taxon>Muscomorpha</taxon>
        <taxon>Hippoboscoidea</taxon>
        <taxon>Glossinidae</taxon>
        <taxon>Glossina</taxon>
    </lineage>
</organism>